<evidence type="ECO:0000256" key="24">
    <source>
        <dbReference type="SAM" id="Phobius"/>
    </source>
</evidence>
<protein>
    <recommendedName>
        <fullName evidence="21">Large ribosomal subunit protein bL9m</fullName>
    </recommendedName>
    <alternativeName>
        <fullName evidence="22">39S ribosomal protein L9, mitochondrial</fullName>
    </alternativeName>
</protein>
<evidence type="ECO:0000256" key="11">
    <source>
        <dbReference type="ARBA" id="ARBA00022946"/>
    </source>
</evidence>
<dbReference type="InterPro" id="IPR035897">
    <property type="entry name" value="Toll_tir_struct_dom_sf"/>
</dbReference>
<evidence type="ECO:0000256" key="7">
    <source>
        <dbReference type="ARBA" id="ARBA00022692"/>
    </source>
</evidence>
<evidence type="ECO:0000256" key="12">
    <source>
        <dbReference type="ARBA" id="ARBA00022980"/>
    </source>
</evidence>
<dbReference type="InterPro" id="IPR056864">
    <property type="entry name" value="MRP-L9_N"/>
</dbReference>
<evidence type="ECO:0000256" key="2">
    <source>
        <dbReference type="ARBA" id="ARBA00004479"/>
    </source>
</evidence>
<dbReference type="Pfam" id="PF13855">
    <property type="entry name" value="LRR_8"/>
    <property type="match status" value="1"/>
</dbReference>
<dbReference type="GO" id="GO:0006954">
    <property type="term" value="P:inflammatory response"/>
    <property type="evidence" value="ECO:0007669"/>
    <property type="project" value="UniProtKB-KW"/>
</dbReference>
<dbReference type="SUPFAM" id="SSF52058">
    <property type="entry name" value="L domain-like"/>
    <property type="match status" value="1"/>
</dbReference>
<evidence type="ECO:0000256" key="14">
    <source>
        <dbReference type="ARBA" id="ARBA00023027"/>
    </source>
</evidence>
<keyword evidence="8" id="KW-0732">Signal</keyword>
<keyword evidence="17 26" id="KW-0675">Receptor</keyword>
<evidence type="ECO:0000256" key="20">
    <source>
        <dbReference type="ARBA" id="ARBA00023274"/>
    </source>
</evidence>
<evidence type="ECO:0000256" key="18">
    <source>
        <dbReference type="ARBA" id="ARBA00023180"/>
    </source>
</evidence>
<evidence type="ECO:0000256" key="22">
    <source>
        <dbReference type="ARBA" id="ARBA00035381"/>
    </source>
</evidence>
<keyword evidence="19" id="KW-0395">Inflammatory response</keyword>
<evidence type="ECO:0000256" key="15">
    <source>
        <dbReference type="ARBA" id="ARBA00023128"/>
    </source>
</evidence>
<evidence type="ECO:0000256" key="17">
    <source>
        <dbReference type="ARBA" id="ARBA00023170"/>
    </source>
</evidence>
<keyword evidence="20" id="KW-0687">Ribonucleoprotein</keyword>
<feature type="transmembrane region" description="Helical" evidence="24">
    <location>
        <begin position="834"/>
        <end position="863"/>
    </location>
</feature>
<comment type="caution">
    <text evidence="26">The sequence shown here is derived from an EMBL/GenBank/DDBJ whole genome shotgun (WGS) entry which is preliminary data.</text>
</comment>
<dbReference type="Pfam" id="PF22078">
    <property type="entry name" value="Ribosomal_bL9m_C"/>
    <property type="match status" value="1"/>
</dbReference>
<evidence type="ECO:0000256" key="5">
    <source>
        <dbReference type="ARBA" id="ARBA00022588"/>
    </source>
</evidence>
<dbReference type="Pfam" id="PF00560">
    <property type="entry name" value="LRR_1"/>
    <property type="match status" value="1"/>
</dbReference>
<evidence type="ECO:0000256" key="13">
    <source>
        <dbReference type="ARBA" id="ARBA00022989"/>
    </source>
</evidence>
<gene>
    <name evidence="26" type="ORF">EOD39_19506</name>
</gene>
<dbReference type="InterPro" id="IPR001611">
    <property type="entry name" value="Leu-rich_rpt"/>
</dbReference>
<evidence type="ECO:0000256" key="9">
    <source>
        <dbReference type="ARBA" id="ARBA00022737"/>
    </source>
</evidence>
<dbReference type="InterPro" id="IPR054302">
    <property type="entry name" value="Ribosomal_bL9m_C"/>
</dbReference>
<evidence type="ECO:0000256" key="4">
    <source>
        <dbReference type="ARBA" id="ARBA00010605"/>
    </source>
</evidence>
<keyword evidence="5" id="KW-0399">Innate immunity</keyword>
<proteinExistence type="inferred from homology"/>
<dbReference type="GO" id="GO:0038023">
    <property type="term" value="F:signaling receptor activity"/>
    <property type="evidence" value="ECO:0007669"/>
    <property type="project" value="TreeGrafter"/>
</dbReference>
<dbReference type="AlphaFoldDB" id="A0A444UXX6"/>
<feature type="region of interest" description="Disordered" evidence="23">
    <location>
        <begin position="1064"/>
        <end position="1094"/>
    </location>
</feature>
<keyword evidence="16 24" id="KW-0472">Membrane</keyword>
<dbReference type="InterPro" id="IPR032675">
    <property type="entry name" value="LRR_dom_sf"/>
</dbReference>
<evidence type="ECO:0000256" key="16">
    <source>
        <dbReference type="ARBA" id="ARBA00023136"/>
    </source>
</evidence>
<dbReference type="SUPFAM" id="SSF55658">
    <property type="entry name" value="L9 N-domain-like"/>
    <property type="match status" value="1"/>
</dbReference>
<evidence type="ECO:0000313" key="26">
    <source>
        <dbReference type="EMBL" id="RXM93035.1"/>
    </source>
</evidence>
<dbReference type="PROSITE" id="PS51450">
    <property type="entry name" value="LRR"/>
    <property type="match status" value="4"/>
</dbReference>
<accession>A0A444UXX6</accession>
<dbReference type="Pfam" id="PF01281">
    <property type="entry name" value="Ribosomal_L9_N"/>
    <property type="match status" value="1"/>
</dbReference>
<evidence type="ECO:0000256" key="6">
    <source>
        <dbReference type="ARBA" id="ARBA00022614"/>
    </source>
</evidence>
<dbReference type="GO" id="GO:0005886">
    <property type="term" value="C:plasma membrane"/>
    <property type="evidence" value="ECO:0007669"/>
    <property type="project" value="TreeGrafter"/>
</dbReference>
<dbReference type="Proteomes" id="UP000289886">
    <property type="component" value="Unassembled WGS sequence"/>
</dbReference>
<keyword evidence="9" id="KW-0677">Repeat</keyword>
<evidence type="ECO:0000256" key="23">
    <source>
        <dbReference type="SAM" id="MobiDB-lite"/>
    </source>
</evidence>
<evidence type="ECO:0000256" key="3">
    <source>
        <dbReference type="ARBA" id="ARBA00009634"/>
    </source>
</evidence>
<dbReference type="PROSITE" id="PS50104">
    <property type="entry name" value="TIR"/>
    <property type="match status" value="1"/>
</dbReference>
<dbReference type="GO" id="GO:0002224">
    <property type="term" value="P:toll-like receptor signaling pathway"/>
    <property type="evidence" value="ECO:0007669"/>
    <property type="project" value="TreeGrafter"/>
</dbReference>
<dbReference type="Pfam" id="PF25131">
    <property type="entry name" value="bL9m_N"/>
    <property type="match status" value="1"/>
</dbReference>
<evidence type="ECO:0000256" key="10">
    <source>
        <dbReference type="ARBA" id="ARBA00022859"/>
    </source>
</evidence>
<evidence type="ECO:0000256" key="1">
    <source>
        <dbReference type="ARBA" id="ARBA00004173"/>
    </source>
</evidence>
<keyword evidence="18" id="KW-0325">Glycoprotein</keyword>
<feature type="region of interest" description="Disordered" evidence="23">
    <location>
        <begin position="1033"/>
        <end position="1052"/>
    </location>
</feature>
<name>A0A444UXX6_ACIRT</name>
<dbReference type="InterPro" id="IPR020070">
    <property type="entry name" value="Ribosomal_bL9_N"/>
</dbReference>
<dbReference type="InterPro" id="IPR036935">
    <property type="entry name" value="Ribosomal_bL9_N_sf"/>
</dbReference>
<feature type="region of interest" description="Disordered" evidence="23">
    <location>
        <begin position="76"/>
        <end position="113"/>
    </location>
</feature>
<comment type="subcellular location">
    <subcellularLocation>
        <location evidence="2">Membrane</location>
        <topology evidence="2">Single-pass type I membrane protein</topology>
    </subcellularLocation>
    <subcellularLocation>
        <location evidence="1">Mitochondrion</location>
    </subcellularLocation>
</comment>
<organism evidence="26 27">
    <name type="scientific">Acipenser ruthenus</name>
    <name type="common">Sterlet sturgeon</name>
    <dbReference type="NCBI Taxonomy" id="7906"/>
    <lineage>
        <taxon>Eukaryota</taxon>
        <taxon>Metazoa</taxon>
        <taxon>Chordata</taxon>
        <taxon>Craniata</taxon>
        <taxon>Vertebrata</taxon>
        <taxon>Euteleostomi</taxon>
        <taxon>Actinopterygii</taxon>
        <taxon>Chondrostei</taxon>
        <taxon>Acipenseriformes</taxon>
        <taxon>Acipenseridae</taxon>
        <taxon>Acipenser</taxon>
    </lineage>
</organism>
<keyword evidence="27" id="KW-1185">Reference proteome</keyword>
<dbReference type="Gene3D" id="3.80.10.10">
    <property type="entry name" value="Ribonuclease Inhibitor"/>
    <property type="match status" value="1"/>
</dbReference>
<dbReference type="PANTHER" id="PTHR24365:SF26">
    <property type="entry name" value="TOLL-LIKE RECEPTOR 18"/>
    <property type="match status" value="1"/>
</dbReference>
<evidence type="ECO:0000313" key="27">
    <source>
        <dbReference type="Proteomes" id="UP000289886"/>
    </source>
</evidence>
<dbReference type="FunFam" id="3.40.5.10:FF:000005">
    <property type="entry name" value="39S ribosomal protein L9, mitochondrial"/>
    <property type="match status" value="1"/>
</dbReference>
<evidence type="ECO:0000259" key="25">
    <source>
        <dbReference type="PROSITE" id="PS50104"/>
    </source>
</evidence>
<feature type="domain" description="TIR" evidence="25">
    <location>
        <begin position="887"/>
        <end position="1030"/>
    </location>
</feature>
<evidence type="ECO:0000256" key="19">
    <source>
        <dbReference type="ARBA" id="ARBA00023198"/>
    </source>
</evidence>
<dbReference type="SMART" id="SM00369">
    <property type="entry name" value="LRR_TYP"/>
    <property type="match status" value="7"/>
</dbReference>
<dbReference type="Gene3D" id="3.40.5.10">
    <property type="entry name" value="Ribosomal protein L9, N-terminal domain"/>
    <property type="match status" value="1"/>
</dbReference>
<dbReference type="GO" id="GO:1990904">
    <property type="term" value="C:ribonucleoprotein complex"/>
    <property type="evidence" value="ECO:0007669"/>
    <property type="project" value="UniProtKB-KW"/>
</dbReference>
<dbReference type="GO" id="GO:0005739">
    <property type="term" value="C:mitochondrion"/>
    <property type="evidence" value="ECO:0007669"/>
    <property type="project" value="UniProtKB-SubCell"/>
</dbReference>
<dbReference type="SMART" id="SM00255">
    <property type="entry name" value="TIR"/>
    <property type="match status" value="1"/>
</dbReference>
<dbReference type="GO" id="GO:0005840">
    <property type="term" value="C:ribosome"/>
    <property type="evidence" value="ECO:0007669"/>
    <property type="project" value="UniProtKB-KW"/>
</dbReference>
<keyword evidence="12" id="KW-0689">Ribosomal protein</keyword>
<sequence length="1112" mass="125249">MELASGEIPGAPDRNFLEEKEEARFFKAVSRKETLTKKKSTLHLPREEDVCDLTKDDGGGFDRAGRFGTALVDPAGKKLADPVNEDETFQTPGAEREREGAGEENPDEEQRSYDLAKEDGDLGTVKVQRWWQVPLSQEGRDPKLHPRRHRVYRLVEDSKHSPREKLELILTQTVAKLGGRGDTVSVKKSLGRNKLLPEGLAVYASPENKQRFEEERRTVAFLKQCHLEVGMKNNVKYELTKDIVCRTLLRKMTVVASDSISPCSITGYSANCKGLNLDQVPLGLPASLESLDLSFNKLTAITNKDLAHLTQLRSLNLEFNNISLIEDEAFASNALLKELSVFNNSLTQVPSKLLEPLTRLRSLEMSNNLFASAALGEVFSTLRELESLSMGGPLLLNLSREDFLPLRWTPLKKFAIKSASSLQHYDPGTLSVLQTDQMWFDVALDQKPEILPLMLKDLAGKTFAILRFRNLFEFKYYTGSQDLFKGLRDIAARQLVVFRGKFNENLLRMALLNVQGSAVKDLGLVAIDFARSPDFVNDGLESSVTDLVLDNLLLQDISNPDILRFDWRFTWLSRVVRLTIRNVNFNHVPCDSWEEMRNAETVTIAGNRLTDKALYNQHCDYRRSMPKLRVLNANANELASLRALSALTAEWTALRELDVSHNKLGSTRESCTWKQNVTKLVMHHNMVDQVTFGCLPTTLLYLDMSYSNLDLLDMDYFRQATQLQVLLLSGNKIKFIPSGWESPNLLSLAVDGNSFGLIGEGSFSSMPRLVNLTAGNNPYHCTCDLHAFIQDTLGKGRLSITDWPGNYKCYHPEPLLEMTVAKYLPGRLVCDVRLVIAVSVVTTAAVAFLLVGLCHVFNVPWYLKAMYLILRAQYRARQEQGEAGRVYAYHAFISYSHSDAEWVRDHLLPCLENCDPPYRLCIHERDFQPGKWIIDNIIENIEDSRKVIFVLSRNFVNSEWCNYELYFAHQRAIGKSFNDVILVVKETIDPESLPSKYCKLKKMLSTKTYLEWPSEPKRQAFFWAQMRGVLGKATPTGEKAGGGGGGQPTDRVSMVELPLEVGDWKGEGEEDSTAAPAGQRQVVPPGANNDTEPESLLLHKVISYQAIPIEVV</sequence>
<keyword evidence="15" id="KW-0496">Mitochondrion</keyword>
<dbReference type="FunFam" id="3.40.50.10140:FF:000001">
    <property type="entry name" value="Toll-like receptor 2"/>
    <property type="match status" value="1"/>
</dbReference>
<keyword evidence="11" id="KW-0809">Transit peptide</keyword>
<reference evidence="26 27" key="1">
    <citation type="submission" date="2019-01" db="EMBL/GenBank/DDBJ databases">
        <title>Draft Genome and Complete Hox-Cluster Characterization of the Sterlet Sturgeon (Acipenser ruthenus).</title>
        <authorList>
            <person name="Wei Q."/>
        </authorList>
    </citation>
    <scope>NUCLEOTIDE SEQUENCE [LARGE SCALE GENOMIC DNA]</scope>
    <source>
        <strain evidence="26">WHYD16114868_AA</strain>
        <tissue evidence="26">Blood</tissue>
    </source>
</reference>
<dbReference type="InterPro" id="IPR000157">
    <property type="entry name" value="TIR_dom"/>
</dbReference>
<keyword evidence="10" id="KW-0391">Immunity</keyword>
<evidence type="ECO:0000256" key="8">
    <source>
        <dbReference type="ARBA" id="ARBA00022729"/>
    </source>
</evidence>
<dbReference type="PANTHER" id="PTHR24365">
    <property type="entry name" value="TOLL-LIKE RECEPTOR"/>
    <property type="match status" value="1"/>
</dbReference>
<keyword evidence="14" id="KW-0520">NAD</keyword>
<comment type="similarity">
    <text evidence="3">Belongs to the Toll-like receptor family.</text>
</comment>
<dbReference type="InterPro" id="IPR009027">
    <property type="entry name" value="Ribosomal_bL9/RNase_H1_N"/>
</dbReference>
<dbReference type="EMBL" id="SCEB01005258">
    <property type="protein sequence ID" value="RXM93035.1"/>
    <property type="molecule type" value="Genomic_DNA"/>
</dbReference>
<dbReference type="GO" id="GO:0045087">
    <property type="term" value="P:innate immune response"/>
    <property type="evidence" value="ECO:0007669"/>
    <property type="project" value="UniProtKB-KW"/>
</dbReference>
<dbReference type="SUPFAM" id="SSF52200">
    <property type="entry name" value="Toll/Interleukin receptor TIR domain"/>
    <property type="match status" value="1"/>
</dbReference>
<comment type="similarity">
    <text evidence="4">Belongs to the bacterial ribosomal protein bL9 family.</text>
</comment>
<dbReference type="InterPro" id="IPR003591">
    <property type="entry name" value="Leu-rich_rpt_typical-subtyp"/>
</dbReference>
<keyword evidence="13 24" id="KW-1133">Transmembrane helix</keyword>
<keyword evidence="7 24" id="KW-0812">Transmembrane</keyword>
<dbReference type="PRINTS" id="PR01537">
    <property type="entry name" value="INTRLKN1R1F"/>
</dbReference>
<keyword evidence="6" id="KW-0433">Leucine-rich repeat</keyword>
<dbReference type="FunFam" id="3.80.10.10:FF:000046">
    <property type="entry name" value="Toll-like receptor 2"/>
    <property type="match status" value="1"/>
</dbReference>
<evidence type="ECO:0000256" key="21">
    <source>
        <dbReference type="ARBA" id="ARBA00035194"/>
    </source>
</evidence>
<dbReference type="Pfam" id="PF01582">
    <property type="entry name" value="TIR"/>
    <property type="match status" value="1"/>
</dbReference>
<dbReference type="Gene3D" id="3.40.50.10140">
    <property type="entry name" value="Toll/interleukin-1 receptor homology (TIR) domain"/>
    <property type="match status" value="1"/>
</dbReference>